<evidence type="ECO:0000256" key="2">
    <source>
        <dbReference type="SAM" id="Phobius"/>
    </source>
</evidence>
<keyword evidence="2" id="KW-0472">Membrane</keyword>
<evidence type="ECO:0000256" key="1">
    <source>
        <dbReference type="SAM" id="MobiDB-lite"/>
    </source>
</evidence>
<dbReference type="AlphaFoldDB" id="M2URG2"/>
<sequence>MAKERKKQVQESPQPGPSAQATCGRIRHPFRHSDRQSLLLAPFLVVFPVTRVGVGTRYVFWEWGFGKMGTLIGIFTVEKGIGTVVFPYGFSFTFLAPRTEAQDRGARVNLTIRTCNMDDATLYYALVKTAEARVLPSSALHKSMHNYTSIHLRIYVSTLDSSVAHKWRCTLRPLYLACAIPDSASSRCACKIKPSMIEFGARLQTPNRNQKEKKRGYYANTNERVWLPRVKRKLHTKSWNRKDNKTKKSFDKTCYYTRCTAKKSSIIALHCLPIRPDSLFFDLQQQGASLALRHNCQ</sequence>
<reference evidence="4" key="2">
    <citation type="journal article" date="2013" name="PLoS Genet.">
        <title>Comparative genome structure, secondary metabolite, and effector coding capacity across Cochliobolus pathogens.</title>
        <authorList>
            <person name="Condon B.J."/>
            <person name="Leng Y."/>
            <person name="Wu D."/>
            <person name="Bushley K.E."/>
            <person name="Ohm R.A."/>
            <person name="Otillar R."/>
            <person name="Martin J."/>
            <person name="Schackwitz W."/>
            <person name="Grimwood J."/>
            <person name="MohdZainudin N."/>
            <person name="Xue C."/>
            <person name="Wang R."/>
            <person name="Manning V.A."/>
            <person name="Dhillon B."/>
            <person name="Tu Z.J."/>
            <person name="Steffenson B.J."/>
            <person name="Salamov A."/>
            <person name="Sun H."/>
            <person name="Lowry S."/>
            <person name="LaButti K."/>
            <person name="Han J."/>
            <person name="Copeland A."/>
            <person name="Lindquist E."/>
            <person name="Barry K."/>
            <person name="Schmutz J."/>
            <person name="Baker S.E."/>
            <person name="Ciuffetti L.M."/>
            <person name="Grigoriev I.V."/>
            <person name="Zhong S."/>
            <person name="Turgeon B.G."/>
        </authorList>
    </citation>
    <scope>NUCLEOTIDE SEQUENCE [LARGE SCALE GENOMIC DNA]</scope>
    <source>
        <strain evidence="4">C5 / ATCC 48332 / race O</strain>
    </source>
</reference>
<dbReference type="Proteomes" id="UP000016936">
    <property type="component" value="Unassembled WGS sequence"/>
</dbReference>
<feature type="region of interest" description="Disordered" evidence="1">
    <location>
        <begin position="1"/>
        <end position="23"/>
    </location>
</feature>
<feature type="transmembrane region" description="Helical" evidence="2">
    <location>
        <begin position="80"/>
        <end position="97"/>
    </location>
</feature>
<keyword evidence="2" id="KW-0812">Transmembrane</keyword>
<feature type="transmembrane region" description="Helical" evidence="2">
    <location>
        <begin position="37"/>
        <end position="60"/>
    </location>
</feature>
<gene>
    <name evidence="3" type="ORF">COCHEDRAFT_1031785</name>
</gene>
<protein>
    <submittedName>
        <fullName evidence="3">Uncharacterized protein</fullName>
    </submittedName>
</protein>
<evidence type="ECO:0000313" key="4">
    <source>
        <dbReference type="Proteomes" id="UP000016936"/>
    </source>
</evidence>
<dbReference type="HOGENOM" id="CLU_936922_0_0_1"/>
<proteinExistence type="predicted"/>
<keyword evidence="4" id="KW-1185">Reference proteome</keyword>
<reference evidence="3 4" key="1">
    <citation type="journal article" date="2012" name="PLoS Pathog.">
        <title>Diverse lifestyles and strategies of plant pathogenesis encoded in the genomes of eighteen Dothideomycetes fungi.</title>
        <authorList>
            <person name="Ohm R.A."/>
            <person name="Feau N."/>
            <person name="Henrissat B."/>
            <person name="Schoch C.L."/>
            <person name="Horwitz B.A."/>
            <person name="Barry K.W."/>
            <person name="Condon B.J."/>
            <person name="Copeland A.C."/>
            <person name="Dhillon B."/>
            <person name="Glaser F."/>
            <person name="Hesse C.N."/>
            <person name="Kosti I."/>
            <person name="LaButti K."/>
            <person name="Lindquist E.A."/>
            <person name="Lucas S."/>
            <person name="Salamov A.A."/>
            <person name="Bradshaw R.E."/>
            <person name="Ciuffetti L."/>
            <person name="Hamelin R.C."/>
            <person name="Kema G.H.J."/>
            <person name="Lawrence C."/>
            <person name="Scott J.A."/>
            <person name="Spatafora J.W."/>
            <person name="Turgeon B.G."/>
            <person name="de Wit P.J.G.M."/>
            <person name="Zhong S."/>
            <person name="Goodwin S.B."/>
            <person name="Grigoriev I.V."/>
        </authorList>
    </citation>
    <scope>NUCLEOTIDE SEQUENCE [LARGE SCALE GENOMIC DNA]</scope>
    <source>
        <strain evidence="4">C5 / ATCC 48332 / race O</strain>
    </source>
</reference>
<dbReference type="EMBL" id="KB445578">
    <property type="protein sequence ID" value="EMD90477.1"/>
    <property type="molecule type" value="Genomic_DNA"/>
</dbReference>
<accession>M2URG2</accession>
<keyword evidence="2" id="KW-1133">Transmembrane helix</keyword>
<name>M2URG2_COCH5</name>
<evidence type="ECO:0000313" key="3">
    <source>
        <dbReference type="EMBL" id="EMD90477.1"/>
    </source>
</evidence>
<organism evidence="3 4">
    <name type="scientific">Cochliobolus heterostrophus (strain C5 / ATCC 48332 / race O)</name>
    <name type="common">Southern corn leaf blight fungus</name>
    <name type="synonym">Bipolaris maydis</name>
    <dbReference type="NCBI Taxonomy" id="701091"/>
    <lineage>
        <taxon>Eukaryota</taxon>
        <taxon>Fungi</taxon>
        <taxon>Dikarya</taxon>
        <taxon>Ascomycota</taxon>
        <taxon>Pezizomycotina</taxon>
        <taxon>Dothideomycetes</taxon>
        <taxon>Pleosporomycetidae</taxon>
        <taxon>Pleosporales</taxon>
        <taxon>Pleosporineae</taxon>
        <taxon>Pleosporaceae</taxon>
        <taxon>Bipolaris</taxon>
    </lineage>
</organism>
<feature type="compositionally biased region" description="Polar residues" evidence="1">
    <location>
        <begin position="10"/>
        <end position="21"/>
    </location>
</feature>